<feature type="transmembrane region" description="Helical" evidence="7">
    <location>
        <begin position="313"/>
        <end position="329"/>
    </location>
</feature>
<feature type="region of interest" description="Disordered" evidence="6">
    <location>
        <begin position="136"/>
        <end position="158"/>
    </location>
</feature>
<feature type="compositionally biased region" description="Polar residues" evidence="6">
    <location>
        <begin position="621"/>
        <end position="632"/>
    </location>
</feature>
<feature type="compositionally biased region" description="Low complexity" evidence="6">
    <location>
        <begin position="635"/>
        <end position="644"/>
    </location>
</feature>
<evidence type="ECO:0000256" key="1">
    <source>
        <dbReference type="ARBA" id="ARBA00000085"/>
    </source>
</evidence>
<evidence type="ECO:0000256" key="4">
    <source>
        <dbReference type="ARBA" id="ARBA00022777"/>
    </source>
</evidence>
<evidence type="ECO:0000256" key="2">
    <source>
        <dbReference type="ARBA" id="ARBA00012438"/>
    </source>
</evidence>
<keyword evidence="3" id="KW-0808">Transferase</keyword>
<keyword evidence="7" id="KW-1133">Transmembrane helix</keyword>
<dbReference type="SUPFAM" id="SSF52172">
    <property type="entry name" value="CheY-like"/>
    <property type="match status" value="1"/>
</dbReference>
<feature type="modified residue" description="4-aspartylphosphate" evidence="5">
    <location>
        <position position="1008"/>
    </location>
</feature>
<evidence type="ECO:0000259" key="8">
    <source>
        <dbReference type="PROSITE" id="PS50109"/>
    </source>
</evidence>
<feature type="transmembrane region" description="Helical" evidence="7">
    <location>
        <begin position="243"/>
        <end position="262"/>
    </location>
</feature>
<name>A0A8H7DRS6_PLEOS</name>
<dbReference type="InterPro" id="IPR005467">
    <property type="entry name" value="His_kinase_dom"/>
</dbReference>
<evidence type="ECO:0000256" key="5">
    <source>
        <dbReference type="PROSITE-ProRule" id="PRU00169"/>
    </source>
</evidence>
<feature type="region of interest" description="Disordered" evidence="6">
    <location>
        <begin position="32"/>
        <end position="64"/>
    </location>
</feature>
<feature type="transmembrane region" description="Helical" evidence="7">
    <location>
        <begin position="358"/>
        <end position="377"/>
    </location>
</feature>
<keyword evidence="11" id="KW-1185">Reference proteome</keyword>
<accession>A0A8H7DRS6</accession>
<evidence type="ECO:0000256" key="7">
    <source>
        <dbReference type="SAM" id="Phobius"/>
    </source>
</evidence>
<comment type="catalytic activity">
    <reaction evidence="1">
        <text>ATP + protein L-histidine = ADP + protein N-phospho-L-histidine.</text>
        <dbReference type="EC" id="2.7.13.3"/>
    </reaction>
</comment>
<dbReference type="GO" id="GO:0005886">
    <property type="term" value="C:plasma membrane"/>
    <property type="evidence" value="ECO:0007669"/>
    <property type="project" value="TreeGrafter"/>
</dbReference>
<dbReference type="EC" id="2.7.13.3" evidence="2"/>
<gene>
    <name evidence="10" type="ORF">PC9H_006740</name>
</gene>
<evidence type="ECO:0000256" key="3">
    <source>
        <dbReference type="ARBA" id="ARBA00022679"/>
    </source>
</evidence>
<feature type="region of interest" description="Disordered" evidence="6">
    <location>
        <begin position="822"/>
        <end position="860"/>
    </location>
</feature>
<dbReference type="PRINTS" id="PR00344">
    <property type="entry name" value="BCTRLSENSOR"/>
</dbReference>
<proteinExistence type="predicted"/>
<feature type="domain" description="Histidine kinase" evidence="8">
    <location>
        <begin position="438"/>
        <end position="738"/>
    </location>
</feature>
<feature type="region of interest" description="Disordered" evidence="6">
    <location>
        <begin position="770"/>
        <end position="800"/>
    </location>
</feature>
<dbReference type="PROSITE" id="PS50109">
    <property type="entry name" value="HIS_KIN"/>
    <property type="match status" value="1"/>
</dbReference>
<sequence length="1090" mass="120186">MPFWTRSTVSSVASTKWTEDVALQCAEKALDTSVKTTTPSDGPTLPPPALSNGNGGASRKRKSARVGVSFSVHWEKFRRRIGTGTAPSTSSILNESAADSSILQPTHCYRYEDEDIDVDDVVVDRIWSEELKSSVSHSENGVSPEKSGDSHPQTAVSDHESIVPHGGFWASSTALIILRWRVWPAVKDFFDSKFTDEKSEQHYVQENWFHSKRLALWSSVWLAVNWALGCGFVPKPFVLMDKIFYWGVAPALSFPVFFLALYDWPRDRPVLYQCFVAASVWMWATYQVLFMYLCGTYNKERALFDCGTRDFVGVMYYTTALQTIAIFGLKLDRLAATVGATVFFIFSCAAIIPDRLAWTRTMINFAIFHIFMIYVHYKRESAERRVFIMRDQLKVQFKATQKAQVNERKAGESKRRLTSYVFHDKSKPHRAIPLIYILAYLQVRVPLNTALLAVQNMDASGTIAKTQEIEFKALEGSLSMMSKVLNDVLDFNRMDSGRFESAPRPYSFHQAMRSLLIPLRLATDARGLELVINLDPNIDLAARCAAYEAMKYSPEDTRKILSEYPDLDGIVVGDETRLRQIITNLASNACKFTPSGGTLTITTRLMLPTSPPDYATGEVPSESTTTRPSMENQTHHSLSTSHLSQHNRHHTDAPPLEWIVVRIEVSDTGCGIRRRDMTESKLFSAFNQTEQGRQQGGKGTGLGLALVRSIVKLSGGRLGVKSKVNEGSTFWVELPLGVGLKTFDSGAVPVLGAEPIEASDFGRLHQLWRADKSGDDTPNGNLPSPGLGSMMSASHTSAGTVRSTAALQGLMDQGGRVEISLDDAHSVPTRTIGDSSTGTQFDLSGASDESPTQGSFPVDNTNVVLPTRPKFVQMPSHISFVADPNTVTPSTNMSGRSGTSPPTSPGMSTFDSNRVVNNCSNHTLPFESGLNVLVVDDDPLTRTLMKRILTRLGCSVSTAENGEVALEMILAPAGQTPSSDGSHSNGPILEQERPPQSQDTKYAVVFLDNSMPVMSGLELVTKLREMDRKDFVVGVTGNALLTDQQEYLEAGVDRVLTKPVLERSLKDVLVIADERRKRGNPSNTTDDTPL</sequence>
<feature type="transmembrane region" description="Helical" evidence="7">
    <location>
        <begin position="334"/>
        <end position="352"/>
    </location>
</feature>
<feature type="compositionally biased region" description="Polar residues" evidence="6">
    <location>
        <begin position="828"/>
        <end position="860"/>
    </location>
</feature>
<dbReference type="PROSITE" id="PS50110">
    <property type="entry name" value="RESPONSE_REGULATORY"/>
    <property type="match status" value="1"/>
</dbReference>
<dbReference type="Gene3D" id="3.30.565.10">
    <property type="entry name" value="Histidine kinase-like ATPase, C-terminal domain"/>
    <property type="match status" value="1"/>
</dbReference>
<feature type="region of interest" description="Disordered" evidence="6">
    <location>
        <begin position="609"/>
        <end position="650"/>
    </location>
</feature>
<feature type="compositionally biased region" description="Low complexity" evidence="6">
    <location>
        <begin position="893"/>
        <end position="907"/>
    </location>
</feature>
<dbReference type="InterPro" id="IPR001789">
    <property type="entry name" value="Sig_transdc_resp-reg_receiver"/>
</dbReference>
<organism evidence="10 11">
    <name type="scientific">Pleurotus ostreatus</name>
    <name type="common">Oyster mushroom</name>
    <name type="synonym">White-rot fungus</name>
    <dbReference type="NCBI Taxonomy" id="5322"/>
    <lineage>
        <taxon>Eukaryota</taxon>
        <taxon>Fungi</taxon>
        <taxon>Dikarya</taxon>
        <taxon>Basidiomycota</taxon>
        <taxon>Agaricomycotina</taxon>
        <taxon>Agaricomycetes</taxon>
        <taxon>Agaricomycetidae</taxon>
        <taxon>Agaricales</taxon>
        <taxon>Pleurotineae</taxon>
        <taxon>Pleurotaceae</taxon>
        <taxon>Pleurotus</taxon>
    </lineage>
</organism>
<keyword evidence="5" id="KW-0597">Phosphoprotein</keyword>
<dbReference type="RefSeq" id="XP_036632303.1">
    <property type="nucleotide sequence ID" value="XM_036776284.1"/>
</dbReference>
<dbReference type="Gene3D" id="3.40.50.2300">
    <property type="match status" value="1"/>
</dbReference>
<dbReference type="InterPro" id="IPR003594">
    <property type="entry name" value="HATPase_dom"/>
</dbReference>
<dbReference type="PANTHER" id="PTHR43047:SF66">
    <property type="entry name" value="HISKA"/>
    <property type="match status" value="1"/>
</dbReference>
<dbReference type="Pfam" id="PF00072">
    <property type="entry name" value="Response_reg"/>
    <property type="match status" value="1"/>
</dbReference>
<feature type="region of interest" description="Disordered" evidence="6">
    <location>
        <begin position="973"/>
        <end position="997"/>
    </location>
</feature>
<dbReference type="CDD" id="cd17546">
    <property type="entry name" value="REC_hyHK_CKI1_RcsC-like"/>
    <property type="match status" value="1"/>
</dbReference>
<feature type="transmembrane region" description="Helical" evidence="7">
    <location>
        <begin position="274"/>
        <end position="293"/>
    </location>
</feature>
<dbReference type="GeneID" id="59376558"/>
<dbReference type="GO" id="GO:0000155">
    <property type="term" value="F:phosphorelay sensor kinase activity"/>
    <property type="evidence" value="ECO:0007669"/>
    <property type="project" value="TreeGrafter"/>
</dbReference>
<feature type="compositionally biased region" description="Polar residues" evidence="6">
    <location>
        <begin position="975"/>
        <end position="985"/>
    </location>
</feature>
<evidence type="ECO:0000313" key="10">
    <source>
        <dbReference type="EMBL" id="KAF7431025.1"/>
    </source>
</evidence>
<keyword evidence="7" id="KW-0472">Membrane</keyword>
<evidence type="ECO:0000313" key="11">
    <source>
        <dbReference type="Proteomes" id="UP000623687"/>
    </source>
</evidence>
<dbReference type="InterPro" id="IPR036890">
    <property type="entry name" value="HATPase_C_sf"/>
</dbReference>
<dbReference type="Proteomes" id="UP000623687">
    <property type="component" value="Unassembled WGS sequence"/>
</dbReference>
<dbReference type="SUPFAM" id="SSF55874">
    <property type="entry name" value="ATPase domain of HSP90 chaperone/DNA topoisomerase II/histidine kinase"/>
    <property type="match status" value="1"/>
</dbReference>
<dbReference type="SMART" id="SM00448">
    <property type="entry name" value="REC"/>
    <property type="match status" value="1"/>
</dbReference>
<comment type="caution">
    <text evidence="10">The sequence shown here is derived from an EMBL/GenBank/DDBJ whole genome shotgun (WGS) entry which is preliminary data.</text>
</comment>
<dbReference type="GO" id="GO:0009927">
    <property type="term" value="F:histidine phosphotransfer kinase activity"/>
    <property type="evidence" value="ECO:0007669"/>
    <property type="project" value="TreeGrafter"/>
</dbReference>
<protein>
    <recommendedName>
        <fullName evidence="2">histidine kinase</fullName>
        <ecNumber evidence="2">2.7.13.3</ecNumber>
    </recommendedName>
</protein>
<dbReference type="EMBL" id="JACETU010000004">
    <property type="protein sequence ID" value="KAF7431025.1"/>
    <property type="molecule type" value="Genomic_DNA"/>
</dbReference>
<dbReference type="VEuPathDB" id="FungiDB:PC9H_006740"/>
<feature type="region of interest" description="Disordered" evidence="6">
    <location>
        <begin position="882"/>
        <end position="907"/>
    </location>
</feature>
<evidence type="ECO:0000259" key="9">
    <source>
        <dbReference type="PROSITE" id="PS50110"/>
    </source>
</evidence>
<dbReference type="InterPro" id="IPR004358">
    <property type="entry name" value="Sig_transdc_His_kin-like_C"/>
</dbReference>
<keyword evidence="7" id="KW-0812">Transmembrane</keyword>
<dbReference type="InterPro" id="IPR011006">
    <property type="entry name" value="CheY-like_superfamily"/>
</dbReference>
<evidence type="ECO:0000256" key="6">
    <source>
        <dbReference type="SAM" id="MobiDB-lite"/>
    </source>
</evidence>
<reference evidence="10" key="1">
    <citation type="submission" date="2019-07" db="EMBL/GenBank/DDBJ databases">
        <authorList>
            <person name="Palmer J.M."/>
        </authorList>
    </citation>
    <scope>NUCLEOTIDE SEQUENCE</scope>
    <source>
        <strain evidence="10">PC9</strain>
    </source>
</reference>
<feature type="compositionally biased region" description="Polar residues" evidence="6">
    <location>
        <begin position="791"/>
        <end position="800"/>
    </location>
</feature>
<feature type="transmembrane region" description="Helical" evidence="7">
    <location>
        <begin position="214"/>
        <end position="237"/>
    </location>
</feature>
<feature type="domain" description="Response regulatory" evidence="9">
    <location>
        <begin position="931"/>
        <end position="1073"/>
    </location>
</feature>
<dbReference type="OrthoDB" id="60033at2759"/>
<dbReference type="SMART" id="SM00387">
    <property type="entry name" value="HATPase_c"/>
    <property type="match status" value="1"/>
</dbReference>
<dbReference type="PANTHER" id="PTHR43047">
    <property type="entry name" value="TWO-COMPONENT HISTIDINE PROTEIN KINASE"/>
    <property type="match status" value="1"/>
</dbReference>
<keyword evidence="4" id="KW-0418">Kinase</keyword>
<dbReference type="AlphaFoldDB" id="A0A8H7DRS6"/>
<dbReference type="Pfam" id="PF02518">
    <property type="entry name" value="HATPase_c"/>
    <property type="match status" value="1"/>
</dbReference>